<dbReference type="InterPro" id="IPR019734">
    <property type="entry name" value="TPR_rpt"/>
</dbReference>
<evidence type="ECO:0000313" key="3">
    <source>
        <dbReference type="EMBL" id="RYO83989.1"/>
    </source>
</evidence>
<dbReference type="InterPro" id="IPR027417">
    <property type="entry name" value="P-loop_NTPase"/>
</dbReference>
<dbReference type="Pfam" id="PF25000">
    <property type="entry name" value="DUF7779"/>
    <property type="match status" value="1"/>
</dbReference>
<feature type="domain" description="DUF7779" evidence="2">
    <location>
        <begin position="615"/>
        <end position="700"/>
    </location>
</feature>
<evidence type="ECO:0000259" key="1">
    <source>
        <dbReference type="Pfam" id="PF01048"/>
    </source>
</evidence>
<protein>
    <recommendedName>
        <fullName evidence="5">Nucleoside phosphorylase domain-containing protein</fullName>
    </recommendedName>
</protein>
<gene>
    <name evidence="3" type="ORF">DL762_005891</name>
</gene>
<evidence type="ECO:0000313" key="4">
    <source>
        <dbReference type="Proteomes" id="UP000294003"/>
    </source>
</evidence>
<organism evidence="3 4">
    <name type="scientific">Monosporascus cannonballus</name>
    <dbReference type="NCBI Taxonomy" id="155416"/>
    <lineage>
        <taxon>Eukaryota</taxon>
        <taxon>Fungi</taxon>
        <taxon>Dikarya</taxon>
        <taxon>Ascomycota</taxon>
        <taxon>Pezizomycotina</taxon>
        <taxon>Sordariomycetes</taxon>
        <taxon>Xylariomycetidae</taxon>
        <taxon>Xylariales</taxon>
        <taxon>Xylariales incertae sedis</taxon>
        <taxon>Monosporascus</taxon>
    </lineage>
</organism>
<accession>A0ABY0H4P5</accession>
<dbReference type="SUPFAM" id="SSF48452">
    <property type="entry name" value="TPR-like"/>
    <property type="match status" value="2"/>
</dbReference>
<proteinExistence type="predicted"/>
<feature type="domain" description="Nucleoside phosphorylase" evidence="1">
    <location>
        <begin position="9"/>
        <end position="272"/>
    </location>
</feature>
<dbReference type="Pfam" id="PF13424">
    <property type="entry name" value="TPR_12"/>
    <property type="match status" value="4"/>
</dbReference>
<reference evidence="3 4" key="1">
    <citation type="submission" date="2018-06" db="EMBL/GenBank/DDBJ databases">
        <title>Complete Genomes of Monosporascus.</title>
        <authorList>
            <person name="Robinson A.J."/>
            <person name="Natvig D.O."/>
        </authorList>
    </citation>
    <scope>NUCLEOTIDE SEQUENCE [LARGE SCALE GENOMIC DNA]</scope>
    <source>
        <strain evidence="3 4">CBS 609.92</strain>
    </source>
</reference>
<dbReference type="PANTHER" id="PTHR46082">
    <property type="entry name" value="ATP/GTP-BINDING PROTEIN-RELATED"/>
    <property type="match status" value="1"/>
</dbReference>
<sequence length="1393" mass="156250">MSNPKDYTVGWICALSTEYVAAQAFLDEEHERPEYVSSNDNNDYTLGKIGKHNVVIAVLPYGEYGISSATSVAKDMLHSFPNIRIGLMVGIGGGAPSPKHDIRLGDIVVSATSNGKGGVLQYDFGKTIQGQDFQETGFLNQPPTLLRAAVNGLKAQYERKGHQLEEVINGILQKNPVLRKKYRRPEPVCGEDPSSLILRPGRTGDGGNLVVHYGLIASANQLMKDALVRDRLAAQKDVLCFEMEAAGLMNHFPCLVIRGVCDYSDSHKNKDWQGYAAMTAAAYTKDLICRIAPIKVEHEKRIRDILSDIEENVIGMSRLVARATSNANKKYPVPIQLPQPPNPFFKGRQDVLKDIQSAFWPCDAKNDRPPPGRKEIILYGLGGAGKSQVALEYACKNRERYAVIIWINAQNAAELETSASRAVTSVINHYTANWEDFPGRYKRIALALNIFEEKIEDYNDLINAANKCPNDKILKGWLPQDPQHAWLLILDNYDDPKSCNIDTILPITDAGHVLITSRNPSAGMRCRTIKIPPSLGEIESVEFLMEKSGTIAECCSESDYAYAREIVEVFGRLPLAIDHAGAYLRKTQITFQSYAKRLGDGPGNTHSPTAIWQASFDKISENSKQLIQLCSLIGNTDIPIKLLQGGKGIIDWMTESQDDATIDEAVGGLLSFSLVDRNQNDGLSIHSLVHEYARASLDSDSKLQHSRRVVEMVAATFAFDDTRTADQWAYERRILPHINSCFNIFMSQLAREDDPLDGRTRKLVYNLAQAYTHLGDMHKSNALYERGLSGAETSTEIYDITMMDSFGMNLRLQAKYGDALKWYTRAKDAIEKEATLGPDSPVALSVAQHIATLYTHQAEYDKAVQQQALVLERQRRILGEDHTSTLETRYNLALALHSSGKMREALEELERVRDARDRLQGADHPATLEAIHAVAMVLEGLGQYDKALQQHKMVLESRKKRLGATHYSTLDTMDSIASVCECLGRYKEASEVYGEVLEKLDDIFGTTHHPWVLTTRSGRADVLLRQAKYKDAAKEYEEVYNGFKSLDIMVAGAFPTKTNISRVLRDIGQYSRALQHCEEARRGLEEKLSGDHGHVLAAKFCMASIFELQGSYGEALELYHQVCEEEEKLGPDHPDALMTKCFIASTTAKQGRYREALECYKNTEERLQRVVGPNHSVMLMAIQGKANVLEQLGQYDEALQHYQRVYWSKGEMHNTQHPEAFLVLHGIGKVYIGKGKYDQGLQFFKVAIEAWTAVFGPDHPLIFMALEDQGNAHMRQGKYKEALELCERAMDGCRKMLGDYHPQTCRAQASFSAVLAEKGPYTEASSLCEDALIKLQSTLGTEHLWTLRAMQIMANIKWKHYYCWDSVRWHATDWLVRATLTLTRLQWFRAPPF</sequence>
<dbReference type="Gene3D" id="3.40.50.1580">
    <property type="entry name" value="Nucleoside phosphorylase domain"/>
    <property type="match status" value="1"/>
</dbReference>
<dbReference type="EMBL" id="QJNS01000175">
    <property type="protein sequence ID" value="RYO83989.1"/>
    <property type="molecule type" value="Genomic_DNA"/>
</dbReference>
<evidence type="ECO:0000259" key="2">
    <source>
        <dbReference type="Pfam" id="PF25000"/>
    </source>
</evidence>
<comment type="caution">
    <text evidence="3">The sequence shown here is derived from an EMBL/GenBank/DDBJ whole genome shotgun (WGS) entry which is preliminary data.</text>
</comment>
<name>A0ABY0H4P5_9PEZI</name>
<dbReference type="Gene3D" id="3.40.50.300">
    <property type="entry name" value="P-loop containing nucleotide triphosphate hydrolases"/>
    <property type="match status" value="1"/>
</dbReference>
<dbReference type="Proteomes" id="UP000294003">
    <property type="component" value="Unassembled WGS sequence"/>
</dbReference>
<dbReference type="InterPro" id="IPR035994">
    <property type="entry name" value="Nucleoside_phosphorylase_sf"/>
</dbReference>
<evidence type="ECO:0008006" key="5">
    <source>
        <dbReference type="Google" id="ProtNLM"/>
    </source>
</evidence>
<dbReference type="InterPro" id="IPR000845">
    <property type="entry name" value="Nucleoside_phosphorylase_d"/>
</dbReference>
<dbReference type="SUPFAM" id="SSF52540">
    <property type="entry name" value="P-loop containing nucleoside triphosphate hydrolases"/>
    <property type="match status" value="1"/>
</dbReference>
<dbReference type="Pfam" id="PF01048">
    <property type="entry name" value="PNP_UDP_1"/>
    <property type="match status" value="1"/>
</dbReference>
<dbReference type="InterPro" id="IPR053137">
    <property type="entry name" value="NLR-like"/>
</dbReference>
<dbReference type="SUPFAM" id="SSF53167">
    <property type="entry name" value="Purine and uridine phosphorylases"/>
    <property type="match status" value="1"/>
</dbReference>
<dbReference type="InterPro" id="IPR011990">
    <property type="entry name" value="TPR-like_helical_dom_sf"/>
</dbReference>
<dbReference type="PANTHER" id="PTHR46082:SF11">
    <property type="entry name" value="AAA+ ATPASE DOMAIN-CONTAINING PROTEIN-RELATED"/>
    <property type="match status" value="1"/>
</dbReference>
<dbReference type="SMART" id="SM00028">
    <property type="entry name" value="TPR"/>
    <property type="match status" value="9"/>
</dbReference>
<keyword evidence="4" id="KW-1185">Reference proteome</keyword>
<dbReference type="Pfam" id="PF13374">
    <property type="entry name" value="TPR_10"/>
    <property type="match status" value="4"/>
</dbReference>
<dbReference type="InterPro" id="IPR056681">
    <property type="entry name" value="DUF7779"/>
</dbReference>
<dbReference type="Gene3D" id="1.25.40.10">
    <property type="entry name" value="Tetratricopeptide repeat domain"/>
    <property type="match status" value="4"/>
</dbReference>